<accession>A0ABU6YWU7</accession>
<feature type="compositionally biased region" description="Basic and acidic residues" evidence="2">
    <location>
        <begin position="406"/>
        <end position="416"/>
    </location>
</feature>
<feature type="region of interest" description="Disordered" evidence="2">
    <location>
        <begin position="406"/>
        <end position="445"/>
    </location>
</feature>
<sequence length="445" mass="49859">MEVLRGCEIAPSQIHPNSWGFLRAYEVVCRELGFPTSLGVFHYLFKLTKPFSKDKQQWLSFRANQGRKVFEMNEESVRDFKNIYFKVIPQSGITPFWIDGEETMSGKSSAYDRFKAHLLSKSKKSVAIAGSGSGASNPISPEVVPPTSSSIPDSSSGRDASASPSPSIISAQEGAKAKEFSRKCKVPEPKYGHIHSKEFDHTGFANEYLLGGNTRIQMDGDNFMKNLEVVVRSSIKSAAISQAALNKLKGSVMVPDEEYAQLITRVRGVEAEKRVIEGEKFELSSKVTTLEARLALETQEVSSLKELMKKSEKEKSEVEEKYKKLLVEFKLKVENLKQLEVELQSAQELCDKFSNDGMLLAEEIVENLKVQIQVLIPDFKVDQISPDFRVVDGMIVRPEFDVDMQRSPEEVGKEVDEQVQEQVLDQERSPEVRPAMSDPPPTPPC</sequence>
<evidence type="ECO:0000313" key="4">
    <source>
        <dbReference type="Proteomes" id="UP001341840"/>
    </source>
</evidence>
<evidence type="ECO:0000256" key="1">
    <source>
        <dbReference type="SAM" id="Coils"/>
    </source>
</evidence>
<comment type="caution">
    <text evidence="3">The sequence shown here is derived from an EMBL/GenBank/DDBJ whole genome shotgun (WGS) entry which is preliminary data.</text>
</comment>
<protein>
    <submittedName>
        <fullName evidence="3">Uncharacterized protein</fullName>
    </submittedName>
</protein>
<organism evidence="3 4">
    <name type="scientific">Stylosanthes scabra</name>
    <dbReference type="NCBI Taxonomy" id="79078"/>
    <lineage>
        <taxon>Eukaryota</taxon>
        <taxon>Viridiplantae</taxon>
        <taxon>Streptophyta</taxon>
        <taxon>Embryophyta</taxon>
        <taxon>Tracheophyta</taxon>
        <taxon>Spermatophyta</taxon>
        <taxon>Magnoliopsida</taxon>
        <taxon>eudicotyledons</taxon>
        <taxon>Gunneridae</taxon>
        <taxon>Pentapetalae</taxon>
        <taxon>rosids</taxon>
        <taxon>fabids</taxon>
        <taxon>Fabales</taxon>
        <taxon>Fabaceae</taxon>
        <taxon>Papilionoideae</taxon>
        <taxon>50 kb inversion clade</taxon>
        <taxon>dalbergioids sensu lato</taxon>
        <taxon>Dalbergieae</taxon>
        <taxon>Pterocarpus clade</taxon>
        <taxon>Stylosanthes</taxon>
    </lineage>
</organism>
<dbReference type="Proteomes" id="UP001341840">
    <property type="component" value="Unassembled WGS sequence"/>
</dbReference>
<name>A0ABU6YWU7_9FABA</name>
<feature type="compositionally biased region" description="Low complexity" evidence="2">
    <location>
        <begin position="145"/>
        <end position="171"/>
    </location>
</feature>
<reference evidence="3 4" key="1">
    <citation type="journal article" date="2023" name="Plants (Basel)">
        <title>Bridging the Gap: Combining Genomics and Transcriptomics Approaches to Understand Stylosanthes scabra, an Orphan Legume from the Brazilian Caatinga.</title>
        <authorList>
            <person name="Ferreira-Neto J.R.C."/>
            <person name="da Silva M.D."/>
            <person name="Binneck E."/>
            <person name="de Melo N.F."/>
            <person name="da Silva R.H."/>
            <person name="de Melo A.L.T.M."/>
            <person name="Pandolfi V."/>
            <person name="Bustamante F.O."/>
            <person name="Brasileiro-Vidal A.C."/>
            <person name="Benko-Iseppon A.M."/>
        </authorList>
    </citation>
    <scope>NUCLEOTIDE SEQUENCE [LARGE SCALE GENOMIC DNA]</scope>
    <source>
        <tissue evidence="3">Leaves</tissue>
    </source>
</reference>
<evidence type="ECO:0000256" key="2">
    <source>
        <dbReference type="SAM" id="MobiDB-lite"/>
    </source>
</evidence>
<keyword evidence="4" id="KW-1185">Reference proteome</keyword>
<dbReference type="EMBL" id="JASCZI010243758">
    <property type="protein sequence ID" value="MED6213568.1"/>
    <property type="molecule type" value="Genomic_DNA"/>
</dbReference>
<feature type="region of interest" description="Disordered" evidence="2">
    <location>
        <begin position="129"/>
        <end position="180"/>
    </location>
</feature>
<proteinExistence type="predicted"/>
<evidence type="ECO:0000313" key="3">
    <source>
        <dbReference type="EMBL" id="MED6213568.1"/>
    </source>
</evidence>
<keyword evidence="1" id="KW-0175">Coiled coil</keyword>
<gene>
    <name evidence="3" type="ORF">PIB30_094619</name>
</gene>
<feature type="coiled-coil region" evidence="1">
    <location>
        <begin position="294"/>
        <end position="356"/>
    </location>
</feature>